<dbReference type="InterPro" id="IPR038731">
    <property type="entry name" value="RgtA/B/C-like"/>
</dbReference>
<evidence type="ECO:0000256" key="7">
    <source>
        <dbReference type="ARBA" id="ARBA00023136"/>
    </source>
</evidence>
<dbReference type="EMBL" id="CP071504">
    <property type="protein sequence ID" value="QSX30205.1"/>
    <property type="molecule type" value="Genomic_DNA"/>
</dbReference>
<feature type="transmembrane region" description="Helical" evidence="8">
    <location>
        <begin position="397"/>
        <end position="417"/>
    </location>
</feature>
<evidence type="ECO:0000256" key="2">
    <source>
        <dbReference type="ARBA" id="ARBA00022475"/>
    </source>
</evidence>
<keyword evidence="11" id="KW-1185">Reference proteome</keyword>
<feature type="domain" description="Glycosyltransferase RgtA/B/C/D-like" evidence="9">
    <location>
        <begin position="70"/>
        <end position="230"/>
    </location>
</feature>
<evidence type="ECO:0000256" key="1">
    <source>
        <dbReference type="ARBA" id="ARBA00004651"/>
    </source>
</evidence>
<evidence type="ECO:0000256" key="8">
    <source>
        <dbReference type="SAM" id="Phobius"/>
    </source>
</evidence>
<proteinExistence type="predicted"/>
<feature type="transmembrane region" description="Helical" evidence="8">
    <location>
        <begin position="363"/>
        <end position="382"/>
    </location>
</feature>
<evidence type="ECO:0000256" key="3">
    <source>
        <dbReference type="ARBA" id="ARBA00022676"/>
    </source>
</evidence>
<feature type="transmembrane region" description="Helical" evidence="8">
    <location>
        <begin position="16"/>
        <end position="34"/>
    </location>
</feature>
<comment type="subcellular location">
    <subcellularLocation>
        <location evidence="1">Cell membrane</location>
        <topology evidence="1">Multi-pass membrane protein</topology>
    </subcellularLocation>
</comment>
<evidence type="ECO:0000256" key="5">
    <source>
        <dbReference type="ARBA" id="ARBA00022692"/>
    </source>
</evidence>
<protein>
    <submittedName>
        <fullName evidence="10">Glycosyltransferase family 39 protein</fullName>
    </submittedName>
</protein>
<keyword evidence="4" id="KW-0808">Transferase</keyword>
<dbReference type="GO" id="GO:0016763">
    <property type="term" value="F:pentosyltransferase activity"/>
    <property type="evidence" value="ECO:0007669"/>
    <property type="project" value="TreeGrafter"/>
</dbReference>
<evidence type="ECO:0000313" key="10">
    <source>
        <dbReference type="EMBL" id="QSX30205.1"/>
    </source>
</evidence>
<evidence type="ECO:0000313" key="11">
    <source>
        <dbReference type="Proteomes" id="UP000663281"/>
    </source>
</evidence>
<reference evidence="10 11" key="1">
    <citation type="submission" date="2021-03" db="EMBL/GenBank/DDBJ databases">
        <title>Novel species identification of genus Shewanella.</title>
        <authorList>
            <person name="Liu G."/>
            <person name="Zhang Q."/>
        </authorList>
    </citation>
    <scope>NUCLEOTIDE SEQUENCE [LARGE SCALE GENOMIC DNA]</scope>
    <source>
        <strain evidence="10 11">FJAT-53726</strain>
    </source>
</reference>
<dbReference type="AlphaFoldDB" id="A0A974XKQ6"/>
<dbReference type="Pfam" id="PF13231">
    <property type="entry name" value="PMT_2"/>
    <property type="match status" value="1"/>
</dbReference>
<keyword evidence="5 8" id="KW-0812">Transmembrane</keyword>
<dbReference type="KEGG" id="scyp:JYB88_00560"/>
<sequence>MAFLLKYFNSDDYRRVFWALFVLTLVVMALGVGFRSPWPADEPRFVEVAREMVANGQWLFPARGGEFYPDKPPVFMWAIALCYFLLGNLKLAFLIPNALCGLVTVLLVFDLGARLWNVRTGRNAALLLMLVPQFLMQTKNAQIDAMVACWITVGCYGLIRHFMTGPSWRWYFIGWAFMGLGVITKGVGFLPLLILLPLAFYAWKKKLYRDSWGWRALAGPLVMLAVIACWLVPMVLTVKAAGTPEHLAYMNNILFKQTGERYVNAWHHIKPWYFFVFSVIPWLWFPLPLLVIAYWKRFVAAIKADPRIIILLCWVALVVLFFSISPGKRNVYILPALPMAALAMAAALAGVDRCNWFEKLVSGLLWFLGSVVLAAGVLSFIHHPKLVKAMADYTEDLTGIGLMFISLGLAWLALLLWSRRQAALLRAGMVSILGWALVSTWGYSLLDDMRTPRSLMRHTAEVIGPEAELGLIDFKEQFILFSPVSITHFSYLAPNEQQERNAALWLNEGLAEGKQRFVLAPASIQLNCFDLGKGRDMGMAHRETWLLLGVDAMRGECPAPARLQRFFTVTPGSWMH</sequence>
<feature type="transmembrane region" description="Helical" evidence="8">
    <location>
        <begin position="143"/>
        <end position="163"/>
    </location>
</feature>
<feature type="transmembrane region" description="Helical" evidence="8">
    <location>
        <begin position="331"/>
        <end position="351"/>
    </location>
</feature>
<keyword evidence="6 8" id="KW-1133">Transmembrane helix</keyword>
<keyword evidence="3" id="KW-0328">Glycosyltransferase</keyword>
<dbReference type="GO" id="GO:0010041">
    <property type="term" value="P:response to iron(III) ion"/>
    <property type="evidence" value="ECO:0007669"/>
    <property type="project" value="TreeGrafter"/>
</dbReference>
<keyword evidence="7 8" id="KW-0472">Membrane</keyword>
<dbReference type="GO" id="GO:0005886">
    <property type="term" value="C:plasma membrane"/>
    <property type="evidence" value="ECO:0007669"/>
    <property type="project" value="UniProtKB-SubCell"/>
</dbReference>
<evidence type="ECO:0000256" key="6">
    <source>
        <dbReference type="ARBA" id="ARBA00022989"/>
    </source>
</evidence>
<dbReference type="GO" id="GO:0009103">
    <property type="term" value="P:lipopolysaccharide biosynthetic process"/>
    <property type="evidence" value="ECO:0007669"/>
    <property type="project" value="TreeGrafter"/>
</dbReference>
<dbReference type="PANTHER" id="PTHR33908">
    <property type="entry name" value="MANNOSYLTRANSFERASE YKCB-RELATED"/>
    <property type="match status" value="1"/>
</dbReference>
<keyword evidence="2" id="KW-1003">Cell membrane</keyword>
<feature type="transmembrane region" description="Helical" evidence="8">
    <location>
        <begin position="424"/>
        <end position="446"/>
    </location>
</feature>
<accession>A0A974XKQ6</accession>
<dbReference type="InterPro" id="IPR050297">
    <property type="entry name" value="LipidA_mod_glycosyltrf_83"/>
</dbReference>
<organism evidence="10 11">
    <name type="scientific">Shewanella cyperi</name>
    <dbReference type="NCBI Taxonomy" id="2814292"/>
    <lineage>
        <taxon>Bacteria</taxon>
        <taxon>Pseudomonadati</taxon>
        <taxon>Pseudomonadota</taxon>
        <taxon>Gammaproteobacteria</taxon>
        <taxon>Alteromonadales</taxon>
        <taxon>Shewanellaceae</taxon>
        <taxon>Shewanella</taxon>
    </lineage>
</organism>
<evidence type="ECO:0000259" key="9">
    <source>
        <dbReference type="Pfam" id="PF13231"/>
    </source>
</evidence>
<feature type="transmembrane region" description="Helical" evidence="8">
    <location>
        <begin position="76"/>
        <end position="109"/>
    </location>
</feature>
<feature type="transmembrane region" description="Helical" evidence="8">
    <location>
        <begin position="272"/>
        <end position="295"/>
    </location>
</feature>
<dbReference type="Proteomes" id="UP000663281">
    <property type="component" value="Chromosome"/>
</dbReference>
<feature type="transmembrane region" description="Helical" evidence="8">
    <location>
        <begin position="214"/>
        <end position="236"/>
    </location>
</feature>
<feature type="transmembrane region" description="Helical" evidence="8">
    <location>
        <begin position="307"/>
        <end position="325"/>
    </location>
</feature>
<evidence type="ECO:0000256" key="4">
    <source>
        <dbReference type="ARBA" id="ARBA00022679"/>
    </source>
</evidence>
<gene>
    <name evidence="10" type="ORF">JYB88_00560</name>
</gene>
<feature type="transmembrane region" description="Helical" evidence="8">
    <location>
        <begin position="175"/>
        <end position="202"/>
    </location>
</feature>
<dbReference type="RefSeq" id="WP_207325137.1">
    <property type="nucleotide sequence ID" value="NZ_CP071504.1"/>
</dbReference>
<name>A0A974XKQ6_9GAMM</name>
<dbReference type="PANTHER" id="PTHR33908:SF3">
    <property type="entry name" value="UNDECAPRENYL PHOSPHATE-ALPHA-4-AMINO-4-DEOXY-L-ARABINOSE ARABINOSYL TRANSFERASE"/>
    <property type="match status" value="1"/>
</dbReference>